<keyword evidence="3" id="KW-0012">Acyltransferase</keyword>
<proteinExistence type="inferred from homology"/>
<dbReference type="Pfam" id="PF00583">
    <property type="entry name" value="Acetyltransf_1"/>
    <property type="match status" value="1"/>
</dbReference>
<dbReference type="InterPro" id="IPR000182">
    <property type="entry name" value="GNAT_dom"/>
</dbReference>
<evidence type="ECO:0000256" key="3">
    <source>
        <dbReference type="ARBA" id="ARBA00023315"/>
    </source>
</evidence>
<dbReference type="PANTHER" id="PTHR10545">
    <property type="entry name" value="DIAMINE N-ACETYLTRANSFERASE"/>
    <property type="match status" value="1"/>
</dbReference>
<dbReference type="InterPro" id="IPR051016">
    <property type="entry name" value="Diverse_Substrate_AcTransf"/>
</dbReference>
<organism evidence="5 6">
    <name type="scientific">Paramagnetospirillum marisnigri</name>
    <dbReference type="NCBI Taxonomy" id="1285242"/>
    <lineage>
        <taxon>Bacteria</taxon>
        <taxon>Pseudomonadati</taxon>
        <taxon>Pseudomonadota</taxon>
        <taxon>Alphaproteobacteria</taxon>
        <taxon>Rhodospirillales</taxon>
        <taxon>Magnetospirillaceae</taxon>
        <taxon>Paramagnetospirillum</taxon>
    </lineage>
</organism>
<dbReference type="PROSITE" id="PS51186">
    <property type="entry name" value="GNAT"/>
    <property type="match status" value="1"/>
</dbReference>
<dbReference type="AlphaFoldDB" id="A0A178MAF3"/>
<dbReference type="Gene3D" id="3.40.630.30">
    <property type="match status" value="1"/>
</dbReference>
<evidence type="ECO:0000256" key="2">
    <source>
        <dbReference type="ARBA" id="ARBA00022679"/>
    </source>
</evidence>
<reference evidence="5 6" key="1">
    <citation type="submission" date="2016-04" db="EMBL/GenBank/DDBJ databases">
        <title>Draft genome sequence of freshwater magnetotactic bacteria Magnetospirillum marisnigri SP-1 and Magnetospirillum moscoviense BB-1.</title>
        <authorList>
            <person name="Koziaeva V."/>
            <person name="Dziuba M.V."/>
            <person name="Ivanov T.M."/>
            <person name="Kuznetsov B."/>
            <person name="Grouzdev D.S."/>
        </authorList>
    </citation>
    <scope>NUCLEOTIDE SEQUENCE [LARGE SCALE GENOMIC DNA]</scope>
    <source>
        <strain evidence="5 6">SP-1</strain>
    </source>
</reference>
<comment type="caution">
    <text evidence="5">The sequence shown here is derived from an EMBL/GenBank/DDBJ whole genome shotgun (WGS) entry which is preliminary data.</text>
</comment>
<gene>
    <name evidence="5" type="ORF">A6A04_07190</name>
</gene>
<sequence>MIRPAIPDDAAVIVGLITRLAAFERAPTAVTLSEAAVRRDAFGPHRRFRVLLAEADGAACGIVTLLDTYSSWAGAPAMTVHDLFVMEAARGQGLARRLLAEAARLALAEGCARLDVNVLAWNESARRFYSSVGFASLADWLPYRLDAEGLTALADNR</sequence>
<keyword evidence="6" id="KW-1185">Reference proteome</keyword>
<evidence type="ECO:0000313" key="6">
    <source>
        <dbReference type="Proteomes" id="UP000078428"/>
    </source>
</evidence>
<evidence type="ECO:0000256" key="1">
    <source>
        <dbReference type="ARBA" id="ARBA00008694"/>
    </source>
</evidence>
<dbReference type="EMBL" id="LWQT01000098">
    <property type="protein sequence ID" value="OAN45729.1"/>
    <property type="molecule type" value="Genomic_DNA"/>
</dbReference>
<dbReference type="FunFam" id="3.40.630.30:FF:000064">
    <property type="entry name" value="GNAT family acetyltransferase"/>
    <property type="match status" value="1"/>
</dbReference>
<evidence type="ECO:0000259" key="4">
    <source>
        <dbReference type="PROSITE" id="PS51186"/>
    </source>
</evidence>
<dbReference type="STRING" id="1285242.A6A04_07190"/>
<dbReference type="InterPro" id="IPR016181">
    <property type="entry name" value="Acyl_CoA_acyltransferase"/>
</dbReference>
<dbReference type="PANTHER" id="PTHR10545:SF29">
    <property type="entry name" value="GH14572P-RELATED"/>
    <property type="match status" value="1"/>
</dbReference>
<comment type="similarity">
    <text evidence="1">Belongs to the acetyltransferase family.</text>
</comment>
<dbReference type="Proteomes" id="UP000078428">
    <property type="component" value="Unassembled WGS sequence"/>
</dbReference>
<feature type="domain" description="N-acetyltransferase" evidence="4">
    <location>
        <begin position="1"/>
        <end position="148"/>
    </location>
</feature>
<keyword evidence="2" id="KW-0808">Transferase</keyword>
<evidence type="ECO:0000313" key="5">
    <source>
        <dbReference type="EMBL" id="OAN45729.1"/>
    </source>
</evidence>
<accession>A0A178MAF3</accession>
<dbReference type="SUPFAM" id="SSF55729">
    <property type="entry name" value="Acyl-CoA N-acyltransferases (Nat)"/>
    <property type="match status" value="1"/>
</dbReference>
<name>A0A178MAF3_9PROT</name>
<dbReference type="GO" id="GO:0008080">
    <property type="term" value="F:N-acetyltransferase activity"/>
    <property type="evidence" value="ECO:0007669"/>
    <property type="project" value="UniProtKB-ARBA"/>
</dbReference>
<protein>
    <recommendedName>
        <fullName evidence="4">N-acetyltransferase domain-containing protein</fullName>
    </recommendedName>
</protein>